<dbReference type="AlphaFoldDB" id="A0AAE1XS02"/>
<gene>
    <name evidence="2" type="ORF">Salat_2523300</name>
</gene>
<reference evidence="2" key="2">
    <citation type="journal article" date="2024" name="Plant">
        <title>Genomic evolution and insights into agronomic trait innovations of Sesamum species.</title>
        <authorList>
            <person name="Miao H."/>
            <person name="Wang L."/>
            <person name="Qu L."/>
            <person name="Liu H."/>
            <person name="Sun Y."/>
            <person name="Le M."/>
            <person name="Wang Q."/>
            <person name="Wei S."/>
            <person name="Zheng Y."/>
            <person name="Lin W."/>
            <person name="Duan Y."/>
            <person name="Cao H."/>
            <person name="Xiong S."/>
            <person name="Wang X."/>
            <person name="Wei L."/>
            <person name="Li C."/>
            <person name="Ma Q."/>
            <person name="Ju M."/>
            <person name="Zhao R."/>
            <person name="Li G."/>
            <person name="Mu C."/>
            <person name="Tian Q."/>
            <person name="Mei H."/>
            <person name="Zhang T."/>
            <person name="Gao T."/>
            <person name="Zhang H."/>
        </authorList>
    </citation>
    <scope>NUCLEOTIDE SEQUENCE</scope>
    <source>
        <strain evidence="2">3651</strain>
    </source>
</reference>
<accession>A0AAE1XS02</accession>
<comment type="caution">
    <text evidence="2">The sequence shown here is derived from an EMBL/GenBank/DDBJ whole genome shotgun (WGS) entry which is preliminary data.</text>
</comment>
<sequence>MCLGFEVTLTIFLSGSTGCSGGYFSRDQYNPGPPSSPLSAPLAPTPEIRLSSQKRTRVKEHPQEKGFSYRRYRTIPVIPSLVMTPKFNLKTSISNMCKTVHRSDVDSLAGHPMEGERPLIGDANDRNGLLKEFFLSVIFLGLEEGLIAACAEQFKNLSNLRLDFDFGFLDMRVDEFGRIGGVGDGGPSRRS</sequence>
<protein>
    <submittedName>
        <fullName evidence="2">Uncharacterized protein</fullName>
    </submittedName>
</protein>
<dbReference type="EMBL" id="JACGWO010000010">
    <property type="protein sequence ID" value="KAK4416978.1"/>
    <property type="molecule type" value="Genomic_DNA"/>
</dbReference>
<feature type="signal peptide" evidence="1">
    <location>
        <begin position="1"/>
        <end position="21"/>
    </location>
</feature>
<evidence type="ECO:0000313" key="3">
    <source>
        <dbReference type="Proteomes" id="UP001293254"/>
    </source>
</evidence>
<feature type="chain" id="PRO_5041993664" evidence="1">
    <location>
        <begin position="22"/>
        <end position="191"/>
    </location>
</feature>
<name>A0AAE1XS02_9LAMI</name>
<reference evidence="2" key="1">
    <citation type="submission" date="2020-06" db="EMBL/GenBank/DDBJ databases">
        <authorList>
            <person name="Li T."/>
            <person name="Hu X."/>
            <person name="Zhang T."/>
            <person name="Song X."/>
            <person name="Zhang H."/>
            <person name="Dai N."/>
            <person name="Sheng W."/>
            <person name="Hou X."/>
            <person name="Wei L."/>
        </authorList>
    </citation>
    <scope>NUCLEOTIDE SEQUENCE</scope>
    <source>
        <strain evidence="2">3651</strain>
        <tissue evidence="2">Leaf</tissue>
    </source>
</reference>
<keyword evidence="1" id="KW-0732">Signal</keyword>
<evidence type="ECO:0000313" key="2">
    <source>
        <dbReference type="EMBL" id="KAK4416978.1"/>
    </source>
</evidence>
<keyword evidence="3" id="KW-1185">Reference proteome</keyword>
<proteinExistence type="predicted"/>
<dbReference type="Proteomes" id="UP001293254">
    <property type="component" value="Unassembled WGS sequence"/>
</dbReference>
<organism evidence="2 3">
    <name type="scientific">Sesamum alatum</name>
    <dbReference type="NCBI Taxonomy" id="300844"/>
    <lineage>
        <taxon>Eukaryota</taxon>
        <taxon>Viridiplantae</taxon>
        <taxon>Streptophyta</taxon>
        <taxon>Embryophyta</taxon>
        <taxon>Tracheophyta</taxon>
        <taxon>Spermatophyta</taxon>
        <taxon>Magnoliopsida</taxon>
        <taxon>eudicotyledons</taxon>
        <taxon>Gunneridae</taxon>
        <taxon>Pentapetalae</taxon>
        <taxon>asterids</taxon>
        <taxon>lamiids</taxon>
        <taxon>Lamiales</taxon>
        <taxon>Pedaliaceae</taxon>
        <taxon>Sesamum</taxon>
    </lineage>
</organism>
<evidence type="ECO:0000256" key="1">
    <source>
        <dbReference type="SAM" id="SignalP"/>
    </source>
</evidence>